<protein>
    <recommendedName>
        <fullName evidence="17">L-serine-phosphatidylethanolamine phosphatidyltransferase</fullName>
    </recommendedName>
</protein>
<evidence type="ECO:0000256" key="6">
    <source>
        <dbReference type="ARBA" id="ARBA00022824"/>
    </source>
</evidence>
<comment type="subcellular location">
    <subcellularLocation>
        <location evidence="1">Endoplasmic reticulum membrane</location>
        <topology evidence="1">Multi-pass membrane protein</topology>
    </subcellularLocation>
</comment>
<feature type="transmembrane region" description="Helical" evidence="14">
    <location>
        <begin position="101"/>
        <end position="120"/>
    </location>
</feature>
<evidence type="ECO:0000313" key="16">
    <source>
        <dbReference type="Proteomes" id="UP000053237"/>
    </source>
</evidence>
<feature type="transmembrane region" description="Helical" evidence="14">
    <location>
        <begin position="205"/>
        <end position="231"/>
    </location>
</feature>
<feature type="transmembrane region" description="Helical" evidence="14">
    <location>
        <begin position="323"/>
        <end position="343"/>
    </location>
</feature>
<feature type="transmembrane region" description="Helical" evidence="14">
    <location>
        <begin position="251"/>
        <end position="271"/>
    </location>
</feature>
<proteinExistence type="predicted"/>
<keyword evidence="4" id="KW-0808">Transferase</keyword>
<evidence type="ECO:0000256" key="12">
    <source>
        <dbReference type="ARBA" id="ARBA00025707"/>
    </source>
</evidence>
<evidence type="ECO:0000256" key="3">
    <source>
        <dbReference type="ARBA" id="ARBA00022516"/>
    </source>
</evidence>
<dbReference type="GO" id="GO:0006659">
    <property type="term" value="P:phosphatidylserine biosynthetic process"/>
    <property type="evidence" value="ECO:0007669"/>
    <property type="project" value="InterPro"/>
</dbReference>
<accession>A0A024GRT6</accession>
<feature type="transmembrane region" description="Helical" evidence="14">
    <location>
        <begin position="398"/>
        <end position="417"/>
    </location>
</feature>
<evidence type="ECO:0000256" key="14">
    <source>
        <dbReference type="SAM" id="Phobius"/>
    </source>
</evidence>
<keyword evidence="11" id="KW-1208">Phospholipid metabolism</keyword>
<dbReference type="GO" id="GO:0005789">
    <property type="term" value="C:endoplasmic reticulum membrane"/>
    <property type="evidence" value="ECO:0007669"/>
    <property type="project" value="UniProtKB-SubCell"/>
</dbReference>
<evidence type="ECO:0000256" key="1">
    <source>
        <dbReference type="ARBA" id="ARBA00004477"/>
    </source>
</evidence>
<dbReference type="EMBL" id="CAIX01000270">
    <property type="protein sequence ID" value="CCI49075.1"/>
    <property type="molecule type" value="Genomic_DNA"/>
</dbReference>
<organism evidence="15 16">
    <name type="scientific">Albugo candida</name>
    <dbReference type="NCBI Taxonomy" id="65357"/>
    <lineage>
        <taxon>Eukaryota</taxon>
        <taxon>Sar</taxon>
        <taxon>Stramenopiles</taxon>
        <taxon>Oomycota</taxon>
        <taxon>Peronosporomycetes</taxon>
        <taxon>Albuginales</taxon>
        <taxon>Albuginaceae</taxon>
        <taxon>Albugo</taxon>
    </lineage>
</organism>
<feature type="transmembrane region" description="Helical" evidence="14">
    <location>
        <begin position="429"/>
        <end position="448"/>
    </location>
</feature>
<dbReference type="OrthoDB" id="10265393at2759"/>
<evidence type="ECO:0000256" key="11">
    <source>
        <dbReference type="ARBA" id="ARBA00023264"/>
    </source>
</evidence>
<keyword evidence="8" id="KW-0443">Lipid metabolism</keyword>
<dbReference type="GO" id="GO:0106245">
    <property type="term" value="F:L-serine-phosphatidylethanolamine phosphatidyltransferase activity"/>
    <property type="evidence" value="ECO:0007669"/>
    <property type="project" value="InterPro"/>
</dbReference>
<keyword evidence="7 14" id="KW-1133">Transmembrane helix</keyword>
<dbReference type="STRING" id="65357.A0A024GRT6"/>
<dbReference type="InterPro" id="IPR004277">
    <property type="entry name" value="PSS"/>
</dbReference>
<feature type="transmembrane region" description="Helical" evidence="14">
    <location>
        <begin position="132"/>
        <end position="153"/>
    </location>
</feature>
<evidence type="ECO:0000256" key="9">
    <source>
        <dbReference type="ARBA" id="ARBA00023136"/>
    </source>
</evidence>
<evidence type="ECO:0000256" key="10">
    <source>
        <dbReference type="ARBA" id="ARBA00023209"/>
    </source>
</evidence>
<keyword evidence="3" id="KW-0444">Lipid biosynthesis</keyword>
<keyword evidence="10" id="KW-0594">Phospholipid biosynthesis</keyword>
<evidence type="ECO:0000256" key="7">
    <source>
        <dbReference type="ARBA" id="ARBA00022989"/>
    </source>
</evidence>
<dbReference type="Proteomes" id="UP000053237">
    <property type="component" value="Unassembled WGS sequence"/>
</dbReference>
<comment type="pathway">
    <text evidence="2">Lipid metabolism.</text>
</comment>
<dbReference type="Pfam" id="PF03034">
    <property type="entry name" value="PSS"/>
    <property type="match status" value="1"/>
</dbReference>
<keyword evidence="16" id="KW-1185">Reference proteome</keyword>
<evidence type="ECO:0000256" key="13">
    <source>
        <dbReference type="SAM" id="MobiDB-lite"/>
    </source>
</evidence>
<keyword evidence="5 14" id="KW-0812">Transmembrane</keyword>
<dbReference type="FunCoup" id="A0A024GRT6">
    <property type="interactions" value="63"/>
</dbReference>
<dbReference type="PANTHER" id="PTHR15362">
    <property type="entry name" value="PHOSPHATIDYLINOSITOL SYNTHASE"/>
    <property type="match status" value="1"/>
</dbReference>
<gene>
    <name evidence="15" type="ORF">BN9_103290</name>
</gene>
<dbReference type="AlphaFoldDB" id="A0A024GRT6"/>
<evidence type="ECO:0000256" key="5">
    <source>
        <dbReference type="ARBA" id="ARBA00022692"/>
    </source>
</evidence>
<evidence type="ECO:0000256" key="4">
    <source>
        <dbReference type="ARBA" id="ARBA00022679"/>
    </source>
</evidence>
<evidence type="ECO:0000313" key="15">
    <source>
        <dbReference type="EMBL" id="CCI49075.1"/>
    </source>
</evidence>
<feature type="region of interest" description="Disordered" evidence="13">
    <location>
        <begin position="1"/>
        <end position="30"/>
    </location>
</feature>
<evidence type="ECO:0008006" key="17">
    <source>
        <dbReference type="Google" id="ProtNLM"/>
    </source>
</evidence>
<keyword evidence="6" id="KW-0256">Endoplasmic reticulum</keyword>
<keyword evidence="9 14" id="KW-0472">Membrane</keyword>
<dbReference type="InParanoid" id="A0A024GRT6"/>
<name>A0A024GRT6_9STRA</name>
<feature type="transmembrane region" description="Helical" evidence="14">
    <location>
        <begin position="355"/>
        <end position="377"/>
    </location>
</feature>
<dbReference type="PANTHER" id="PTHR15362:SF7">
    <property type="entry name" value="PHOSPHATIDYLSERINE SYNTHASE 2"/>
    <property type="match status" value="1"/>
</dbReference>
<comment type="pathway">
    <text evidence="12">Phospholipid metabolism.</text>
</comment>
<sequence length="460" mass="53952">MSKASRQIVDHRKSTTTSNSDAQDEANSPVCDSRDYLNRRWSIDEKVIIHDDKDDSEWINKPHTLFYGFLFFVWIIHQAFSGQHEQRNSSLYDTDIFVADFKRGISFACAFFLMYCMLQLPDGHFIRPHPIVWRLITGIFLLYEMLLLIILFLQTSDARQILKHFDPTVAVQLPESSYASDCRLYTPENPDSMFYNIKSTFFDRFVVMHFVGWFVGALMIRSHIICWALSILFELYELTFRHWLPNFNECWWDHLIFDILLCNAMGIFLGMRLCRQLEMKKFNWVGIRKIPNLRGKAKRAIAQFTPAYWLAYDWKIFRSADRFWRVLCMVFMLSVMMLNSFFLKSVLWIPTSSYLNIYRLCIWYSAGSYAIAEYYIFTTMTLSYPGERDVPINKLGPRAWLGVAVVATEVCVIVKHGRGMFTEPFSLTVKAGWSLAFGMLLSGSFSYFRMIGKKKSNDEK</sequence>
<comment type="caution">
    <text evidence="15">The sequence shown here is derived from an EMBL/GenBank/DDBJ whole genome shotgun (WGS) entry which is preliminary data.</text>
</comment>
<evidence type="ECO:0000256" key="2">
    <source>
        <dbReference type="ARBA" id="ARBA00005189"/>
    </source>
</evidence>
<evidence type="ECO:0000256" key="8">
    <source>
        <dbReference type="ARBA" id="ARBA00023098"/>
    </source>
</evidence>
<reference evidence="15 16" key="1">
    <citation type="submission" date="2012-05" db="EMBL/GenBank/DDBJ databases">
        <title>Recombination and specialization in a pathogen metapopulation.</title>
        <authorList>
            <person name="Gardiner A."/>
            <person name="Kemen E."/>
            <person name="Schultz-Larsen T."/>
            <person name="MacLean D."/>
            <person name="Van Oosterhout C."/>
            <person name="Jones J.D.G."/>
        </authorList>
    </citation>
    <scope>NUCLEOTIDE SEQUENCE [LARGE SCALE GENOMIC DNA]</scope>
    <source>
        <strain evidence="15 16">Ac Nc2</strain>
    </source>
</reference>